<evidence type="ECO:0000313" key="6">
    <source>
        <dbReference type="Proteomes" id="UP000198959"/>
    </source>
</evidence>
<dbReference type="OrthoDB" id="1822491at2"/>
<dbReference type="Pfam" id="PF00589">
    <property type="entry name" value="Phage_integrase"/>
    <property type="match status" value="1"/>
</dbReference>
<dbReference type="AlphaFoldDB" id="A0A1C6SL17"/>
<evidence type="ECO:0000256" key="3">
    <source>
        <dbReference type="ARBA" id="ARBA00023172"/>
    </source>
</evidence>
<evidence type="ECO:0000259" key="4">
    <source>
        <dbReference type="PROSITE" id="PS51898"/>
    </source>
</evidence>
<evidence type="ECO:0000256" key="1">
    <source>
        <dbReference type="ARBA" id="ARBA00008857"/>
    </source>
</evidence>
<dbReference type="InterPro" id="IPR013762">
    <property type="entry name" value="Integrase-like_cat_sf"/>
</dbReference>
<dbReference type="PROSITE" id="PS51898">
    <property type="entry name" value="TYR_RECOMBINASE"/>
    <property type="match status" value="1"/>
</dbReference>
<dbReference type="PANTHER" id="PTHR30349">
    <property type="entry name" value="PHAGE INTEGRASE-RELATED"/>
    <property type="match status" value="1"/>
</dbReference>
<dbReference type="RefSeq" id="WP_091644624.1">
    <property type="nucleotide sequence ID" value="NZ_FMHW01000002.1"/>
</dbReference>
<gene>
    <name evidence="5" type="ORF">GA0074692_2855</name>
</gene>
<keyword evidence="2" id="KW-0238">DNA-binding</keyword>
<protein>
    <submittedName>
        <fullName evidence="5">Site-specific recombinase XerD</fullName>
    </submittedName>
</protein>
<dbReference type="SUPFAM" id="SSF56349">
    <property type="entry name" value="DNA breaking-rejoining enzymes"/>
    <property type="match status" value="1"/>
</dbReference>
<evidence type="ECO:0000313" key="5">
    <source>
        <dbReference type="EMBL" id="SCL30077.1"/>
    </source>
</evidence>
<reference evidence="6" key="1">
    <citation type="submission" date="2016-06" db="EMBL/GenBank/DDBJ databases">
        <authorList>
            <person name="Varghese N."/>
            <person name="Submissions Spin"/>
        </authorList>
    </citation>
    <scope>NUCLEOTIDE SEQUENCE [LARGE SCALE GENOMIC DNA]</scope>
    <source>
        <strain evidence="6">DSM 43817</strain>
    </source>
</reference>
<accession>A0A1C6SL17</accession>
<sequence length="398" mass="43963">MAAPQQPPIGVTLGSDVEFRAGRDRPYRARVRWVDPTTKRRLSKSTTVATAEEAQAWIDGMVSAAQGGVDPLAATKRLAEYGDGVMTLALRGLERKTLDPYLAGWRKRVVPALGHIPVRMITNGAVDRAVHGWIADECSRSTVKNSLAVLVRVMEQAVRDGIIPRNPAQVTGWQREYQRAEDELDDPRTLALPDWESLTTLAAALVERSANTFPGWGDVVIFAACTAARIGEVSGVRAEDIDRETWMWTVRRQTTPSPGGLVDKGTKGKRARTVPLIEEIRPIVTGRLDSVKEPHSRLFTGPRGGRISTAVLRDATHWDEVVTKLGYEHLRRHDLRHTGLTWMADAGVPVHVLRKIAGHGSLTTTQRYLHPDRQSITEAGTALSAHLARRRPTQLRVV</sequence>
<dbReference type="InterPro" id="IPR011010">
    <property type="entry name" value="DNA_brk_join_enz"/>
</dbReference>
<dbReference type="InterPro" id="IPR002104">
    <property type="entry name" value="Integrase_catalytic"/>
</dbReference>
<dbReference type="Proteomes" id="UP000198959">
    <property type="component" value="Unassembled WGS sequence"/>
</dbReference>
<dbReference type="GO" id="GO:0006310">
    <property type="term" value="P:DNA recombination"/>
    <property type="evidence" value="ECO:0007669"/>
    <property type="project" value="UniProtKB-KW"/>
</dbReference>
<evidence type="ECO:0000256" key="2">
    <source>
        <dbReference type="ARBA" id="ARBA00023125"/>
    </source>
</evidence>
<dbReference type="InterPro" id="IPR050090">
    <property type="entry name" value="Tyrosine_recombinase_XerCD"/>
</dbReference>
<name>A0A1C6SL17_9ACTN</name>
<dbReference type="PANTHER" id="PTHR30349:SF64">
    <property type="entry name" value="PROPHAGE INTEGRASE INTD-RELATED"/>
    <property type="match status" value="1"/>
</dbReference>
<dbReference type="STRING" id="145854.GA0074692_2855"/>
<keyword evidence="3" id="KW-0233">DNA recombination</keyword>
<dbReference type="GO" id="GO:0003677">
    <property type="term" value="F:DNA binding"/>
    <property type="evidence" value="ECO:0007669"/>
    <property type="project" value="UniProtKB-KW"/>
</dbReference>
<dbReference type="CDD" id="cd00796">
    <property type="entry name" value="INT_Rci_Hp1_C"/>
    <property type="match status" value="1"/>
</dbReference>
<keyword evidence="6" id="KW-1185">Reference proteome</keyword>
<dbReference type="Gene3D" id="1.10.443.10">
    <property type="entry name" value="Intergrase catalytic core"/>
    <property type="match status" value="1"/>
</dbReference>
<proteinExistence type="inferred from homology"/>
<organism evidence="5 6">
    <name type="scientific">Micromonospora pallida</name>
    <dbReference type="NCBI Taxonomy" id="145854"/>
    <lineage>
        <taxon>Bacteria</taxon>
        <taxon>Bacillati</taxon>
        <taxon>Actinomycetota</taxon>
        <taxon>Actinomycetes</taxon>
        <taxon>Micromonosporales</taxon>
        <taxon>Micromonosporaceae</taxon>
        <taxon>Micromonospora</taxon>
    </lineage>
</organism>
<dbReference type="Gene3D" id="1.10.150.130">
    <property type="match status" value="1"/>
</dbReference>
<feature type="domain" description="Tyr recombinase" evidence="4">
    <location>
        <begin position="191"/>
        <end position="381"/>
    </location>
</feature>
<comment type="similarity">
    <text evidence="1">Belongs to the 'phage' integrase family.</text>
</comment>
<dbReference type="GO" id="GO:0015074">
    <property type="term" value="P:DNA integration"/>
    <property type="evidence" value="ECO:0007669"/>
    <property type="project" value="InterPro"/>
</dbReference>
<dbReference type="EMBL" id="FMHW01000002">
    <property type="protein sequence ID" value="SCL30077.1"/>
    <property type="molecule type" value="Genomic_DNA"/>
</dbReference>
<dbReference type="InterPro" id="IPR010998">
    <property type="entry name" value="Integrase_recombinase_N"/>
</dbReference>